<feature type="transmembrane region" description="Helical" evidence="7">
    <location>
        <begin position="235"/>
        <end position="257"/>
    </location>
</feature>
<dbReference type="InterPro" id="IPR000515">
    <property type="entry name" value="MetI-like"/>
</dbReference>
<comment type="similarity">
    <text evidence="7">Belongs to the binding-protein-dependent transport system permease family.</text>
</comment>
<feature type="transmembrane region" description="Helical" evidence="7">
    <location>
        <begin position="185"/>
        <end position="203"/>
    </location>
</feature>
<comment type="subcellular location">
    <subcellularLocation>
        <location evidence="1 7">Cell membrane</location>
        <topology evidence="1 7">Multi-pass membrane protein</topology>
    </subcellularLocation>
</comment>
<evidence type="ECO:0000256" key="7">
    <source>
        <dbReference type="RuleBase" id="RU363032"/>
    </source>
</evidence>
<accession>A0ABR8WZX4</accession>
<dbReference type="Gene3D" id="1.10.3720.10">
    <property type="entry name" value="MetI-like"/>
    <property type="match status" value="1"/>
</dbReference>
<evidence type="ECO:0000313" key="9">
    <source>
        <dbReference type="EMBL" id="MBD8022637.1"/>
    </source>
</evidence>
<dbReference type="Pfam" id="PF00528">
    <property type="entry name" value="BPD_transp_1"/>
    <property type="match status" value="1"/>
</dbReference>
<keyword evidence="10" id="KW-1185">Reference proteome</keyword>
<evidence type="ECO:0000259" key="8">
    <source>
        <dbReference type="PROSITE" id="PS50928"/>
    </source>
</evidence>
<keyword evidence="5 7" id="KW-1133">Transmembrane helix</keyword>
<name>A0ABR8WZX4_9MICO</name>
<keyword evidence="4 7" id="KW-0812">Transmembrane</keyword>
<dbReference type="CDD" id="cd06261">
    <property type="entry name" value="TM_PBP2"/>
    <property type="match status" value="1"/>
</dbReference>
<evidence type="ECO:0000313" key="10">
    <source>
        <dbReference type="Proteomes" id="UP000602532"/>
    </source>
</evidence>
<dbReference type="InterPro" id="IPR035906">
    <property type="entry name" value="MetI-like_sf"/>
</dbReference>
<dbReference type="PANTHER" id="PTHR43744:SF12">
    <property type="entry name" value="ABC TRANSPORTER PERMEASE PROTEIN MG189-RELATED"/>
    <property type="match status" value="1"/>
</dbReference>
<keyword evidence="6 7" id="KW-0472">Membrane</keyword>
<keyword evidence="3" id="KW-1003">Cell membrane</keyword>
<gene>
    <name evidence="9" type="ORF">H9622_03405</name>
</gene>
<dbReference type="PANTHER" id="PTHR43744">
    <property type="entry name" value="ABC TRANSPORTER PERMEASE PROTEIN MG189-RELATED-RELATED"/>
    <property type="match status" value="1"/>
</dbReference>
<proteinExistence type="inferred from homology"/>
<reference evidence="9 10" key="1">
    <citation type="submission" date="2020-08" db="EMBL/GenBank/DDBJ databases">
        <title>A Genomic Blueprint of the Chicken Gut Microbiome.</title>
        <authorList>
            <person name="Gilroy R."/>
            <person name="Ravi A."/>
            <person name="Getino M."/>
            <person name="Pursley I."/>
            <person name="Horton D.L."/>
            <person name="Alikhan N.-F."/>
            <person name="Baker D."/>
            <person name="Gharbi K."/>
            <person name="Hall N."/>
            <person name="Watson M."/>
            <person name="Adriaenssens E.M."/>
            <person name="Foster-Nyarko E."/>
            <person name="Jarju S."/>
            <person name="Secka A."/>
            <person name="Antonio M."/>
            <person name="Oren A."/>
            <person name="Chaudhuri R."/>
            <person name="La Ragione R.M."/>
            <person name="Hildebrand F."/>
            <person name="Pallen M.J."/>
        </authorList>
    </citation>
    <scope>NUCLEOTIDE SEQUENCE [LARGE SCALE GENOMIC DNA]</scope>
    <source>
        <strain evidence="9 10">Sa1CUA4</strain>
    </source>
</reference>
<evidence type="ECO:0000256" key="4">
    <source>
        <dbReference type="ARBA" id="ARBA00022692"/>
    </source>
</evidence>
<feature type="domain" description="ABC transmembrane type-1" evidence="8">
    <location>
        <begin position="66"/>
        <end position="256"/>
    </location>
</feature>
<organism evidence="9 10">
    <name type="scientific">Microbacterium gallinarum</name>
    <dbReference type="NCBI Taxonomy" id="2762209"/>
    <lineage>
        <taxon>Bacteria</taxon>
        <taxon>Bacillati</taxon>
        <taxon>Actinomycetota</taxon>
        <taxon>Actinomycetes</taxon>
        <taxon>Micrococcales</taxon>
        <taxon>Microbacteriaceae</taxon>
        <taxon>Microbacterium</taxon>
    </lineage>
</organism>
<feature type="transmembrane region" description="Helical" evidence="7">
    <location>
        <begin position="102"/>
        <end position="124"/>
    </location>
</feature>
<evidence type="ECO:0000256" key="5">
    <source>
        <dbReference type="ARBA" id="ARBA00022989"/>
    </source>
</evidence>
<dbReference type="EMBL" id="JACSPM010000001">
    <property type="protein sequence ID" value="MBD8022637.1"/>
    <property type="molecule type" value="Genomic_DNA"/>
</dbReference>
<dbReference type="SUPFAM" id="SSF161098">
    <property type="entry name" value="MetI-like"/>
    <property type="match status" value="1"/>
</dbReference>
<dbReference type="RefSeq" id="WP_191764238.1">
    <property type="nucleotide sequence ID" value="NZ_JACSPM010000001.1"/>
</dbReference>
<keyword evidence="2 7" id="KW-0813">Transport</keyword>
<feature type="transmembrane region" description="Helical" evidence="7">
    <location>
        <begin position="130"/>
        <end position="150"/>
    </location>
</feature>
<evidence type="ECO:0000256" key="2">
    <source>
        <dbReference type="ARBA" id="ARBA00022448"/>
    </source>
</evidence>
<protein>
    <submittedName>
        <fullName evidence="9">Carbohydrate ABC transporter permease</fullName>
    </submittedName>
</protein>
<dbReference type="Proteomes" id="UP000602532">
    <property type="component" value="Unassembled WGS sequence"/>
</dbReference>
<feature type="transmembrane region" description="Helical" evidence="7">
    <location>
        <begin position="70"/>
        <end position="90"/>
    </location>
</feature>
<evidence type="ECO:0000256" key="6">
    <source>
        <dbReference type="ARBA" id="ARBA00023136"/>
    </source>
</evidence>
<sequence length="274" mass="28975">MRSSRIEGAVVVVAAIVCWLPIWFMVVVASRDSASATTFPPPLLPGGALIDNVETVLAAVSFGRALVNSVIVAGCVAVGGALACALAGFAFAKLSFRGRRPLFVIVLIGLTLPVQLAVIPQYLLVSAFGWVDSLTALIVPALASAFGVFWMRQYIVATLPDELLDAAALDGCGTGRTFRHVAWPLVRPGAAVLAGILFVTTWSDFMWPFIVLRSPGAQTVQVALRALQGEYGVDYALVFTGALLATAPMVMMLIVAGRRLTRDGIARVPGITHR</sequence>
<dbReference type="PROSITE" id="PS50928">
    <property type="entry name" value="ABC_TM1"/>
    <property type="match status" value="1"/>
</dbReference>
<evidence type="ECO:0000256" key="3">
    <source>
        <dbReference type="ARBA" id="ARBA00022475"/>
    </source>
</evidence>
<feature type="transmembrane region" description="Helical" evidence="7">
    <location>
        <begin position="9"/>
        <end position="29"/>
    </location>
</feature>
<evidence type="ECO:0000256" key="1">
    <source>
        <dbReference type="ARBA" id="ARBA00004651"/>
    </source>
</evidence>
<comment type="caution">
    <text evidence="9">The sequence shown here is derived from an EMBL/GenBank/DDBJ whole genome shotgun (WGS) entry which is preliminary data.</text>
</comment>